<name>A0AAV9CCN2_ACOCL</name>
<sequence length="381" mass="40673">MPSHSRSHPSARPHLAAHSLCLFPARSRASSCPQTQRDLLGSALPAIAIRGSALPARPSTPGSFGICPVSACQRSWISRDLSCHCVPVSASACQSLPACANAPGTAPQISRDLALDLPGSSLGHFPSTPLHVPETPCAPPYAPLPPDLSGPAACARTGRHPPLSAITGRRPPATLRHLQLPRPPSAASDSSLVLPGRPPAPRCHMPHSDATCRPPPPRFALRPTSAAFGGLPPPFSTLYCLWPPSAALRSLRSPSDALRRPPTHPAALLRLQRSPRDFRILNRTLFPIRMSDQDLHTSVRLPAASTAFLRSRPISRLPAENSSRPPCAVRTLSSPRVSATLRALSSRVLCEPPHASTSVPFTSPSVSCFFFLFSIFDMLYH</sequence>
<organism evidence="2 3">
    <name type="scientific">Acorus calamus</name>
    <name type="common">Sweet flag</name>
    <dbReference type="NCBI Taxonomy" id="4465"/>
    <lineage>
        <taxon>Eukaryota</taxon>
        <taxon>Viridiplantae</taxon>
        <taxon>Streptophyta</taxon>
        <taxon>Embryophyta</taxon>
        <taxon>Tracheophyta</taxon>
        <taxon>Spermatophyta</taxon>
        <taxon>Magnoliopsida</taxon>
        <taxon>Liliopsida</taxon>
        <taxon>Acoraceae</taxon>
        <taxon>Acorus</taxon>
    </lineage>
</organism>
<gene>
    <name evidence="2" type="ORF">QJS10_CPB20g00462</name>
</gene>
<evidence type="ECO:0000313" key="2">
    <source>
        <dbReference type="EMBL" id="KAK1286665.1"/>
    </source>
</evidence>
<protein>
    <submittedName>
        <fullName evidence="2">Uncharacterized protein</fullName>
    </submittedName>
</protein>
<keyword evidence="3" id="KW-1185">Reference proteome</keyword>
<reference evidence="2" key="2">
    <citation type="submission" date="2023-06" db="EMBL/GenBank/DDBJ databases">
        <authorList>
            <person name="Ma L."/>
            <person name="Liu K.-W."/>
            <person name="Li Z."/>
            <person name="Hsiao Y.-Y."/>
            <person name="Qi Y."/>
            <person name="Fu T."/>
            <person name="Tang G."/>
            <person name="Zhang D."/>
            <person name="Sun W.-H."/>
            <person name="Liu D.-K."/>
            <person name="Li Y."/>
            <person name="Chen G.-Z."/>
            <person name="Liu X.-D."/>
            <person name="Liao X.-Y."/>
            <person name="Jiang Y.-T."/>
            <person name="Yu X."/>
            <person name="Hao Y."/>
            <person name="Huang J."/>
            <person name="Zhao X.-W."/>
            <person name="Ke S."/>
            <person name="Chen Y.-Y."/>
            <person name="Wu W.-L."/>
            <person name="Hsu J.-L."/>
            <person name="Lin Y.-F."/>
            <person name="Huang M.-D."/>
            <person name="Li C.-Y."/>
            <person name="Huang L."/>
            <person name="Wang Z.-W."/>
            <person name="Zhao X."/>
            <person name="Zhong W.-Y."/>
            <person name="Peng D.-H."/>
            <person name="Ahmad S."/>
            <person name="Lan S."/>
            <person name="Zhang J.-S."/>
            <person name="Tsai W.-C."/>
            <person name="Van De Peer Y."/>
            <person name="Liu Z.-J."/>
        </authorList>
    </citation>
    <scope>NUCLEOTIDE SEQUENCE</scope>
    <source>
        <strain evidence="2">CP</strain>
        <tissue evidence="2">Leaves</tissue>
    </source>
</reference>
<comment type="caution">
    <text evidence="2">The sequence shown here is derived from an EMBL/GenBank/DDBJ whole genome shotgun (WGS) entry which is preliminary data.</text>
</comment>
<evidence type="ECO:0000256" key="1">
    <source>
        <dbReference type="SAM" id="MobiDB-lite"/>
    </source>
</evidence>
<reference evidence="2" key="1">
    <citation type="journal article" date="2023" name="Nat. Commun.">
        <title>Diploid and tetraploid genomes of Acorus and the evolution of monocots.</title>
        <authorList>
            <person name="Ma L."/>
            <person name="Liu K.W."/>
            <person name="Li Z."/>
            <person name="Hsiao Y.Y."/>
            <person name="Qi Y."/>
            <person name="Fu T."/>
            <person name="Tang G.D."/>
            <person name="Zhang D."/>
            <person name="Sun W.H."/>
            <person name="Liu D.K."/>
            <person name="Li Y."/>
            <person name="Chen G.Z."/>
            <person name="Liu X.D."/>
            <person name="Liao X.Y."/>
            <person name="Jiang Y.T."/>
            <person name="Yu X."/>
            <person name="Hao Y."/>
            <person name="Huang J."/>
            <person name="Zhao X.W."/>
            <person name="Ke S."/>
            <person name="Chen Y.Y."/>
            <person name="Wu W.L."/>
            <person name="Hsu J.L."/>
            <person name="Lin Y.F."/>
            <person name="Huang M.D."/>
            <person name="Li C.Y."/>
            <person name="Huang L."/>
            <person name="Wang Z.W."/>
            <person name="Zhao X."/>
            <person name="Zhong W.Y."/>
            <person name="Peng D.H."/>
            <person name="Ahmad S."/>
            <person name="Lan S."/>
            <person name="Zhang J.S."/>
            <person name="Tsai W.C."/>
            <person name="Van de Peer Y."/>
            <person name="Liu Z.J."/>
        </authorList>
    </citation>
    <scope>NUCLEOTIDE SEQUENCE</scope>
    <source>
        <strain evidence="2">CP</strain>
    </source>
</reference>
<proteinExistence type="predicted"/>
<evidence type="ECO:0000313" key="3">
    <source>
        <dbReference type="Proteomes" id="UP001180020"/>
    </source>
</evidence>
<accession>A0AAV9CCN2</accession>
<dbReference type="Proteomes" id="UP001180020">
    <property type="component" value="Unassembled WGS sequence"/>
</dbReference>
<feature type="region of interest" description="Disordered" evidence="1">
    <location>
        <begin position="149"/>
        <end position="170"/>
    </location>
</feature>
<dbReference type="EMBL" id="JAUJYO010000020">
    <property type="protein sequence ID" value="KAK1286665.1"/>
    <property type="molecule type" value="Genomic_DNA"/>
</dbReference>
<dbReference type="AlphaFoldDB" id="A0AAV9CCN2"/>